<comment type="catalytic activity">
    <reaction evidence="5">
        <text>N,N-dimethyl-1,4-phenylenediamine + anthranilate + 2 NAD(+) = 2-(4-dimethylaminophenyl)diazenylbenzoate + 2 NADH + 2 H(+)</text>
        <dbReference type="Rhea" id="RHEA:55872"/>
        <dbReference type="ChEBI" id="CHEBI:15378"/>
        <dbReference type="ChEBI" id="CHEBI:15783"/>
        <dbReference type="ChEBI" id="CHEBI:16567"/>
        <dbReference type="ChEBI" id="CHEBI:57540"/>
        <dbReference type="ChEBI" id="CHEBI:57945"/>
        <dbReference type="ChEBI" id="CHEBI:71579"/>
        <dbReference type="EC" id="1.7.1.17"/>
    </reaction>
    <physiologicalReaction direction="right-to-left" evidence="5">
        <dbReference type="Rhea" id="RHEA:55874"/>
    </physiologicalReaction>
</comment>
<dbReference type="Proteomes" id="UP000244932">
    <property type="component" value="Unassembled WGS sequence"/>
</dbReference>
<proteinExistence type="inferred from homology"/>
<reference evidence="8 9" key="1">
    <citation type="submission" date="2018-03" db="EMBL/GenBank/DDBJ databases">
        <authorList>
            <person name="Keele B.F."/>
        </authorList>
    </citation>
    <scope>NUCLEOTIDE SEQUENCE [LARGE SCALE GENOMIC DNA]</scope>
    <source>
        <strain evidence="8 9">CeCT 8812</strain>
    </source>
</reference>
<dbReference type="InterPro" id="IPR050104">
    <property type="entry name" value="FMN-dep_NADH:Q_OxRdtase_AzoR1"/>
</dbReference>
<keyword evidence="9" id="KW-1185">Reference proteome</keyword>
<comment type="cofactor">
    <cofactor evidence="6">
        <name>FMN</name>
        <dbReference type="ChEBI" id="CHEBI:58210"/>
    </cofactor>
    <text evidence="6">Binds 1 FMN per subunit.</text>
</comment>
<keyword evidence="3 6" id="KW-0560">Oxidoreductase</keyword>
<dbReference type="SUPFAM" id="SSF52218">
    <property type="entry name" value="Flavoproteins"/>
    <property type="match status" value="1"/>
</dbReference>
<dbReference type="EMBL" id="OMKW01000003">
    <property type="protein sequence ID" value="SPF30278.1"/>
    <property type="molecule type" value="Genomic_DNA"/>
</dbReference>
<dbReference type="Pfam" id="PF02525">
    <property type="entry name" value="Flavodoxin_2"/>
    <property type="match status" value="1"/>
</dbReference>
<comment type="catalytic activity">
    <reaction evidence="6">
        <text>2 a quinone + NADH + H(+) = 2 a 1,4-benzosemiquinone + NAD(+)</text>
        <dbReference type="Rhea" id="RHEA:65952"/>
        <dbReference type="ChEBI" id="CHEBI:15378"/>
        <dbReference type="ChEBI" id="CHEBI:57540"/>
        <dbReference type="ChEBI" id="CHEBI:57945"/>
        <dbReference type="ChEBI" id="CHEBI:132124"/>
        <dbReference type="ChEBI" id="CHEBI:134225"/>
    </reaction>
</comment>
<dbReference type="InterPro" id="IPR029039">
    <property type="entry name" value="Flavoprotein-like_sf"/>
</dbReference>
<keyword evidence="1 6" id="KW-0285">Flavoprotein</keyword>
<dbReference type="EC" id="1.6.5.-" evidence="6"/>
<dbReference type="Gene3D" id="3.40.50.360">
    <property type="match status" value="1"/>
</dbReference>
<dbReference type="GO" id="GO:0009055">
    <property type="term" value="F:electron transfer activity"/>
    <property type="evidence" value="ECO:0007669"/>
    <property type="project" value="UniProtKB-UniRule"/>
</dbReference>
<dbReference type="PANTHER" id="PTHR43741">
    <property type="entry name" value="FMN-DEPENDENT NADH-AZOREDUCTASE 1"/>
    <property type="match status" value="1"/>
</dbReference>
<dbReference type="HAMAP" id="MF_01216">
    <property type="entry name" value="Azoreductase_type1"/>
    <property type="match status" value="1"/>
</dbReference>
<evidence type="ECO:0000313" key="9">
    <source>
        <dbReference type="Proteomes" id="UP000244932"/>
    </source>
</evidence>
<comment type="function">
    <text evidence="6">Quinone reductase that provides resistance to thiol-specific stress caused by electrophilic quinones.</text>
</comment>
<evidence type="ECO:0000256" key="3">
    <source>
        <dbReference type="ARBA" id="ARBA00023002"/>
    </source>
</evidence>
<keyword evidence="4 6" id="KW-0520">NAD</keyword>
<evidence type="ECO:0000313" key="8">
    <source>
        <dbReference type="EMBL" id="SPF30278.1"/>
    </source>
</evidence>
<dbReference type="InterPro" id="IPR023048">
    <property type="entry name" value="NADH:quinone_OxRdtase_FMN_depd"/>
</dbReference>
<feature type="domain" description="Flavodoxin-like fold" evidence="7">
    <location>
        <begin position="3"/>
        <end position="187"/>
    </location>
</feature>
<sequence length="194" mass="20505">MTHTLVIQASARRDGSVTRDLSTDLAEKLGGEITVRDLAEALPQIDESWVGANFTPAEERSEVQKAILAQSDALVAELQAADTLVIGLPVYNFGMPAALKAWIDLVARARVTFEYTPEGPRGLLTGKKAYIVVASGGTEALSAIDFATPHLRHVLGFLGIADVEIITADRQMVVGEAAVAAAKDQIDGLVKVAA</sequence>
<evidence type="ECO:0000256" key="6">
    <source>
        <dbReference type="HAMAP-Rule" id="MF_01216"/>
    </source>
</evidence>
<dbReference type="GO" id="GO:0016655">
    <property type="term" value="F:oxidoreductase activity, acting on NAD(P)H, quinone or similar compound as acceptor"/>
    <property type="evidence" value="ECO:0007669"/>
    <property type="project" value="InterPro"/>
</dbReference>
<organism evidence="8 9">
    <name type="scientific">Pontivivens insulae</name>
    <dbReference type="NCBI Taxonomy" id="1639689"/>
    <lineage>
        <taxon>Bacteria</taxon>
        <taxon>Pseudomonadati</taxon>
        <taxon>Pseudomonadota</taxon>
        <taxon>Alphaproteobacteria</taxon>
        <taxon>Rhodobacterales</taxon>
        <taxon>Paracoccaceae</taxon>
        <taxon>Pontivivens</taxon>
    </lineage>
</organism>
<dbReference type="EC" id="1.7.1.17" evidence="6"/>
<keyword evidence="2 6" id="KW-0288">FMN</keyword>
<comment type="subunit">
    <text evidence="6">Homodimer.</text>
</comment>
<comment type="similarity">
    <text evidence="6">Belongs to the azoreductase type 1 family.</text>
</comment>
<dbReference type="GO" id="GO:0010181">
    <property type="term" value="F:FMN binding"/>
    <property type="evidence" value="ECO:0007669"/>
    <property type="project" value="UniProtKB-UniRule"/>
</dbReference>
<name>A0A2R8ADX5_9RHOB</name>
<comment type="function">
    <text evidence="6">Also exhibits azoreductase activity. Catalyzes the reductive cleavage of the azo bond in aromatic azo compounds to the corresponding amines.</text>
</comment>
<evidence type="ECO:0000256" key="2">
    <source>
        <dbReference type="ARBA" id="ARBA00022643"/>
    </source>
</evidence>
<accession>A0A2R8ADX5</accession>
<dbReference type="RefSeq" id="WP_108783230.1">
    <property type="nucleotide sequence ID" value="NZ_OMKW01000003.1"/>
</dbReference>
<dbReference type="InterPro" id="IPR003680">
    <property type="entry name" value="Flavodoxin_fold"/>
</dbReference>
<dbReference type="GO" id="GO:0016652">
    <property type="term" value="F:oxidoreductase activity, acting on NAD(P)H as acceptor"/>
    <property type="evidence" value="ECO:0007669"/>
    <property type="project" value="UniProtKB-UniRule"/>
</dbReference>
<dbReference type="PANTHER" id="PTHR43741:SF2">
    <property type="entry name" value="FMN-DEPENDENT NADH:QUINONE OXIDOREDUCTASE"/>
    <property type="match status" value="1"/>
</dbReference>
<evidence type="ECO:0000259" key="7">
    <source>
        <dbReference type="Pfam" id="PF02525"/>
    </source>
</evidence>
<evidence type="ECO:0000256" key="5">
    <source>
        <dbReference type="ARBA" id="ARBA00048542"/>
    </source>
</evidence>
<feature type="binding site" evidence="6">
    <location>
        <position position="10"/>
    </location>
    <ligand>
        <name>FMN</name>
        <dbReference type="ChEBI" id="CHEBI:58210"/>
    </ligand>
</feature>
<dbReference type="AlphaFoldDB" id="A0A2R8ADX5"/>
<gene>
    <name evidence="6 8" type="primary">azoR</name>
    <name evidence="8" type="ORF">POI8812_02614</name>
</gene>
<protein>
    <recommendedName>
        <fullName evidence="6">FMN dependent NADH:quinone oxidoreductase</fullName>
        <ecNumber evidence="6">1.6.5.-</ecNumber>
    </recommendedName>
    <alternativeName>
        <fullName evidence="6">Azo-dye reductase</fullName>
    </alternativeName>
    <alternativeName>
        <fullName evidence="6">FMN-dependent NADH-azo compound oxidoreductase</fullName>
    </alternativeName>
    <alternativeName>
        <fullName evidence="6">FMN-dependent NADH-azoreductase</fullName>
        <ecNumber evidence="6">1.7.1.17</ecNumber>
    </alternativeName>
</protein>
<evidence type="ECO:0000256" key="4">
    <source>
        <dbReference type="ARBA" id="ARBA00023027"/>
    </source>
</evidence>
<comment type="caution">
    <text evidence="6">Lacks conserved residue(s) required for the propagation of feature annotation.</text>
</comment>
<evidence type="ECO:0000256" key="1">
    <source>
        <dbReference type="ARBA" id="ARBA00022630"/>
    </source>
</evidence>
<dbReference type="OrthoDB" id="9787136at2"/>